<keyword evidence="1" id="KW-0812">Transmembrane</keyword>
<evidence type="ECO:0000313" key="3">
    <source>
        <dbReference type="EMBL" id="PKR55146.1"/>
    </source>
</evidence>
<keyword evidence="1" id="KW-0472">Membrane</keyword>
<dbReference type="InterPro" id="IPR009936">
    <property type="entry name" value="DUF1468"/>
</dbReference>
<dbReference type="AlphaFoldDB" id="A0A2N3KXE3"/>
<sequence length="158" mass="16614">MIRAAAFGPQPSHGAVMTRFYEILVAAGFLVFNAGYLYLALALPQSPLPDDVGPAQLPVAIALFGLVLTVLYLVQACRRTEPRKGGISPVLLAFIGLAVLASILSPLIGMALTLALFAAIGVVLLDGFTAWRGALITGACVFIIGFFGFSWLLDLPLP</sequence>
<proteinExistence type="predicted"/>
<evidence type="ECO:0000313" key="4">
    <source>
        <dbReference type="Proteomes" id="UP000233597"/>
    </source>
</evidence>
<comment type="caution">
    <text evidence="3">The sequence shown here is derived from an EMBL/GenBank/DDBJ whole genome shotgun (WGS) entry which is preliminary data.</text>
</comment>
<dbReference type="Proteomes" id="UP000233597">
    <property type="component" value="Unassembled WGS sequence"/>
</dbReference>
<feature type="transmembrane region" description="Helical" evidence="1">
    <location>
        <begin position="55"/>
        <end position="74"/>
    </location>
</feature>
<evidence type="ECO:0000256" key="1">
    <source>
        <dbReference type="SAM" id="Phobius"/>
    </source>
</evidence>
<feature type="transmembrane region" description="Helical" evidence="1">
    <location>
        <begin position="135"/>
        <end position="153"/>
    </location>
</feature>
<name>A0A2N3KXE3_9PROT</name>
<gene>
    <name evidence="3" type="ORF">COO20_07155</name>
</gene>
<evidence type="ECO:0000259" key="2">
    <source>
        <dbReference type="Pfam" id="PF07331"/>
    </source>
</evidence>
<dbReference type="EMBL" id="NWTK01000003">
    <property type="protein sequence ID" value="PKR55146.1"/>
    <property type="molecule type" value="Genomic_DNA"/>
</dbReference>
<keyword evidence="1" id="KW-1133">Transmembrane helix</keyword>
<feature type="transmembrane region" description="Helical" evidence="1">
    <location>
        <begin position="110"/>
        <end position="128"/>
    </location>
</feature>
<protein>
    <recommendedName>
        <fullName evidence="2">DUF1468 domain-containing protein</fullName>
    </recommendedName>
</protein>
<feature type="domain" description="DUF1468" evidence="2">
    <location>
        <begin position="24"/>
        <end position="158"/>
    </location>
</feature>
<feature type="transmembrane region" description="Helical" evidence="1">
    <location>
        <begin position="86"/>
        <end position="104"/>
    </location>
</feature>
<feature type="transmembrane region" description="Helical" evidence="1">
    <location>
        <begin position="20"/>
        <end position="43"/>
    </location>
</feature>
<reference evidence="3 4" key="1">
    <citation type="submission" date="2017-09" db="EMBL/GenBank/DDBJ databases">
        <title>Biodiversity and function of Thalassospira species in the particle-attached aromatic-hydrocarbon-degrading consortia from the surface seawater of the South China Sea.</title>
        <authorList>
            <person name="Dong C."/>
            <person name="Liu R."/>
            <person name="Shao Z."/>
        </authorList>
    </citation>
    <scope>NUCLEOTIDE SEQUENCE [LARGE SCALE GENOMIC DNA]</scope>
    <source>
        <strain evidence="3 4">CSC1P2</strain>
    </source>
</reference>
<dbReference type="Pfam" id="PF07331">
    <property type="entry name" value="TctB"/>
    <property type="match status" value="1"/>
</dbReference>
<accession>A0A2N3KXE3</accession>
<organism evidence="3 4">
    <name type="scientific">Thalassospira marina</name>
    <dbReference type="NCBI Taxonomy" id="2048283"/>
    <lineage>
        <taxon>Bacteria</taxon>
        <taxon>Pseudomonadati</taxon>
        <taxon>Pseudomonadota</taxon>
        <taxon>Alphaproteobacteria</taxon>
        <taxon>Rhodospirillales</taxon>
        <taxon>Thalassospiraceae</taxon>
        <taxon>Thalassospira</taxon>
    </lineage>
</organism>